<evidence type="ECO:0000313" key="6">
    <source>
        <dbReference type="EMBL" id="CUS04166.2"/>
    </source>
</evidence>
<keyword evidence="7" id="KW-1185">Reference proteome</keyword>
<evidence type="ECO:0000259" key="5">
    <source>
        <dbReference type="PROSITE" id="PS50106"/>
    </source>
</evidence>
<accession>A0A160T2K2</accession>
<proteinExistence type="inferred from homology"/>
<evidence type="ECO:0000256" key="1">
    <source>
        <dbReference type="ARBA" id="ARBA00010541"/>
    </source>
</evidence>
<dbReference type="Gene3D" id="2.40.10.10">
    <property type="entry name" value="Trypsin-like serine proteases"/>
    <property type="match status" value="2"/>
</dbReference>
<dbReference type="SUPFAM" id="SSF50494">
    <property type="entry name" value="Trypsin-like serine proteases"/>
    <property type="match status" value="1"/>
</dbReference>
<dbReference type="InterPro" id="IPR051201">
    <property type="entry name" value="Chloro_Bact_Ser_Proteases"/>
</dbReference>
<dbReference type="Pfam" id="PF17820">
    <property type="entry name" value="PDZ_6"/>
    <property type="match status" value="1"/>
</dbReference>
<dbReference type="PROSITE" id="PS50106">
    <property type="entry name" value="PDZ"/>
    <property type="match status" value="1"/>
</dbReference>
<name>A0A160T2K2_9CHLR</name>
<dbReference type="InterPro" id="IPR009003">
    <property type="entry name" value="Peptidase_S1_PA"/>
</dbReference>
<dbReference type="SMART" id="SM00228">
    <property type="entry name" value="PDZ"/>
    <property type="match status" value="1"/>
</dbReference>
<evidence type="ECO:0000313" key="7">
    <source>
        <dbReference type="Proteomes" id="UP000215027"/>
    </source>
</evidence>
<dbReference type="InterPro" id="IPR041489">
    <property type="entry name" value="PDZ_6"/>
</dbReference>
<keyword evidence="2" id="KW-0645">Protease</keyword>
<evidence type="ECO:0000256" key="2">
    <source>
        <dbReference type="ARBA" id="ARBA00022670"/>
    </source>
</evidence>
<dbReference type="RefSeq" id="WP_095043552.1">
    <property type="nucleotide sequence ID" value="NZ_LN890655.1"/>
</dbReference>
<dbReference type="SUPFAM" id="SSF50156">
    <property type="entry name" value="PDZ domain-like"/>
    <property type="match status" value="1"/>
</dbReference>
<feature type="region of interest" description="Disordered" evidence="4">
    <location>
        <begin position="43"/>
        <end position="71"/>
    </location>
</feature>
<dbReference type="InterPro" id="IPR036034">
    <property type="entry name" value="PDZ_sf"/>
</dbReference>
<dbReference type="PANTHER" id="PTHR43343:SF3">
    <property type="entry name" value="PROTEASE DO-LIKE 8, CHLOROPLASTIC"/>
    <property type="match status" value="1"/>
</dbReference>
<dbReference type="InterPro" id="IPR001940">
    <property type="entry name" value="Peptidase_S1C"/>
</dbReference>
<dbReference type="Proteomes" id="UP000215027">
    <property type="component" value="Chromosome I"/>
</dbReference>
<keyword evidence="3" id="KW-0378">Hydrolase</keyword>
<dbReference type="Gene3D" id="2.30.42.10">
    <property type="match status" value="1"/>
</dbReference>
<dbReference type="EMBL" id="LN890655">
    <property type="protein sequence ID" value="CUS04166.2"/>
    <property type="molecule type" value="Genomic_DNA"/>
</dbReference>
<dbReference type="PROSITE" id="PS51257">
    <property type="entry name" value="PROKAR_LIPOPROTEIN"/>
    <property type="match status" value="1"/>
</dbReference>
<sequence>MKRVRPLSLIVIFVLFAALLIACGGGGEEPTTEVTIEPAATVAQAEPTQAPEPTAEPVAEPTAEPTASGPTAMSTFQDAIQATIQIEAEGSFMDPEFGMQLNTAGRGSGFIIDPSGIAVTNNHVVTGSAFLQVFVQGQDEPLNARVLGVSECSDLAVIDIEGEGYPFLDWNTAPVSLGTEVYALGYPLGDPEPSLTRGVISKEEADGETSWASVDQVLEHDATINPGNSGGPLVTADGKVVGVNYAGASDVSQYFAINAADARTIVEQLRGGVDMETIGINGEAVITADGDTGIWVASVASGSPADRVGVEAGDIITKLEGLVLSLDGTMADYCDILRSREATDPMAIEVLRFATQEVLEGQLNGPELEQSFSFAQAVEVAEEPAAGGDTGGDTGGTTYTEFVGIYDDSNAVYVEVPVEWVEVDGSNWLDEDDGTVLGSQLIAAPNINEFSTTFTTPGVQILAGAYFGDITMGELVDFFDFSTDCTLEGRFDYEDPIYTGVYDLYSDCAGEGSVIIVLGAEPAARNYSVIVLVQAVTDADLDAMDHILNTFNIVGTLPGQ</sequence>
<dbReference type="PRINTS" id="PR00834">
    <property type="entry name" value="PROTEASES2C"/>
</dbReference>
<evidence type="ECO:0000256" key="4">
    <source>
        <dbReference type="SAM" id="MobiDB-lite"/>
    </source>
</evidence>
<dbReference type="KEGG" id="pbf:CFX0092_A2288"/>
<dbReference type="PANTHER" id="PTHR43343">
    <property type="entry name" value="PEPTIDASE S12"/>
    <property type="match status" value="1"/>
</dbReference>
<comment type="similarity">
    <text evidence="1">Belongs to the peptidase S1C family.</text>
</comment>
<dbReference type="Pfam" id="PF13365">
    <property type="entry name" value="Trypsin_2"/>
    <property type="match status" value="1"/>
</dbReference>
<reference evidence="6" key="1">
    <citation type="submission" date="2016-01" db="EMBL/GenBank/DDBJ databases">
        <authorList>
            <person name="Mcilroy J.S."/>
            <person name="Karst M S."/>
            <person name="Albertsen M."/>
        </authorList>
    </citation>
    <scope>NUCLEOTIDE SEQUENCE</scope>
    <source>
        <strain evidence="6">Cfx-K</strain>
    </source>
</reference>
<dbReference type="GO" id="GO:0004252">
    <property type="term" value="F:serine-type endopeptidase activity"/>
    <property type="evidence" value="ECO:0007669"/>
    <property type="project" value="InterPro"/>
</dbReference>
<evidence type="ECO:0000256" key="3">
    <source>
        <dbReference type="ARBA" id="ARBA00022801"/>
    </source>
</evidence>
<dbReference type="InterPro" id="IPR043504">
    <property type="entry name" value="Peptidase_S1_PA_chymotrypsin"/>
</dbReference>
<dbReference type="OrthoDB" id="9758917at2"/>
<dbReference type="GO" id="GO:0006508">
    <property type="term" value="P:proteolysis"/>
    <property type="evidence" value="ECO:0007669"/>
    <property type="project" value="UniProtKB-KW"/>
</dbReference>
<dbReference type="InterPro" id="IPR001478">
    <property type="entry name" value="PDZ"/>
</dbReference>
<feature type="compositionally biased region" description="Low complexity" evidence="4">
    <location>
        <begin position="43"/>
        <end position="67"/>
    </location>
</feature>
<protein>
    <submittedName>
        <fullName evidence="6">Peptidase S1 family protein</fullName>
    </submittedName>
</protein>
<organism evidence="6 7">
    <name type="scientific">Candidatus Promineifilum breve</name>
    <dbReference type="NCBI Taxonomy" id="1806508"/>
    <lineage>
        <taxon>Bacteria</taxon>
        <taxon>Bacillati</taxon>
        <taxon>Chloroflexota</taxon>
        <taxon>Ardenticatenia</taxon>
        <taxon>Candidatus Promineifilales</taxon>
        <taxon>Candidatus Promineifilaceae</taxon>
        <taxon>Candidatus Promineifilum</taxon>
    </lineage>
</organism>
<dbReference type="AlphaFoldDB" id="A0A160T2K2"/>
<feature type="domain" description="PDZ" evidence="5">
    <location>
        <begin position="265"/>
        <end position="321"/>
    </location>
</feature>
<gene>
    <name evidence="6" type="ORF">CFX0092_A2288</name>
</gene>